<dbReference type="Proteomes" id="UP000183504">
    <property type="component" value="Unassembled WGS sequence"/>
</dbReference>
<protein>
    <submittedName>
        <fullName evidence="1">Uncharacterized protein</fullName>
    </submittedName>
</protein>
<evidence type="ECO:0000313" key="1">
    <source>
        <dbReference type="EMBL" id="CEL91291.1"/>
    </source>
</evidence>
<name>A0A0B7GNQ5_STRSA</name>
<gene>
    <name evidence="1" type="ORF">SSV_2017</name>
</gene>
<sequence>MTTQRQNSLYLFRKNGGQILSEALIGSLTASNLSDGKMYCNIAKKLLEGFLGSDYDKAIVYS</sequence>
<proteinExistence type="predicted"/>
<evidence type="ECO:0000313" key="2">
    <source>
        <dbReference type="Proteomes" id="UP000183504"/>
    </source>
</evidence>
<reference evidence="1 2" key="1">
    <citation type="submission" date="2015-01" db="EMBL/GenBank/DDBJ databases">
        <authorList>
            <person name="Pelicic Vladimir"/>
        </authorList>
    </citation>
    <scope>NUCLEOTIDE SEQUENCE [LARGE SCALE GENOMIC DNA]</scope>
    <source>
        <strain evidence="1 2">2908</strain>
    </source>
</reference>
<dbReference type="AlphaFoldDB" id="A0A0B7GNQ5"/>
<organism evidence="1 2">
    <name type="scientific">Streptococcus sanguinis</name>
    <dbReference type="NCBI Taxonomy" id="1305"/>
    <lineage>
        <taxon>Bacteria</taxon>
        <taxon>Bacillati</taxon>
        <taxon>Bacillota</taxon>
        <taxon>Bacilli</taxon>
        <taxon>Lactobacillales</taxon>
        <taxon>Streptococcaceae</taxon>
        <taxon>Streptococcus</taxon>
    </lineage>
</organism>
<dbReference type="EMBL" id="CDMW01000001">
    <property type="protein sequence ID" value="CEL91291.1"/>
    <property type="molecule type" value="Genomic_DNA"/>
</dbReference>
<accession>A0A0B7GNQ5</accession>